<organism evidence="1 2">
    <name type="scientific">Racocetra persica</name>
    <dbReference type="NCBI Taxonomy" id="160502"/>
    <lineage>
        <taxon>Eukaryota</taxon>
        <taxon>Fungi</taxon>
        <taxon>Fungi incertae sedis</taxon>
        <taxon>Mucoromycota</taxon>
        <taxon>Glomeromycotina</taxon>
        <taxon>Glomeromycetes</taxon>
        <taxon>Diversisporales</taxon>
        <taxon>Gigasporaceae</taxon>
        <taxon>Racocetra</taxon>
    </lineage>
</organism>
<dbReference type="EMBL" id="CAJVQC010004333">
    <property type="protein sequence ID" value="CAG8539219.1"/>
    <property type="molecule type" value="Genomic_DNA"/>
</dbReference>
<evidence type="ECO:0000313" key="2">
    <source>
        <dbReference type="Proteomes" id="UP000789920"/>
    </source>
</evidence>
<name>A0ACA9LN78_9GLOM</name>
<feature type="non-terminal residue" evidence="1">
    <location>
        <position position="283"/>
    </location>
</feature>
<reference evidence="1" key="1">
    <citation type="submission" date="2021-06" db="EMBL/GenBank/DDBJ databases">
        <authorList>
            <person name="Kallberg Y."/>
            <person name="Tangrot J."/>
            <person name="Rosling A."/>
        </authorList>
    </citation>
    <scope>NUCLEOTIDE SEQUENCE</scope>
    <source>
        <strain evidence="1">MA461A</strain>
    </source>
</reference>
<sequence>MFICCICEREFGHLTSLKNHKKVHKNCYKVENETDTSFNISTDENTDSYISDESKVKSQIESDSIFDDQETTNESDLTFNDYKITNESDSIFEDQEATNESDSMCNDQETNNKSDSMFDDQKLLTNLILCLQEIVDEYDFMFNNYGITDEFSSIFKNDDDSIQIVERNILKECKKTNDQCWSDDKSLIELYKYDKECISEILDGLCHLVPAMNDYFDLISVFKGDMKESEVIFTLYKSFTLPNKEQVRATRYYHNIPVFINIAIYMDSKQIEFEIFDEYCFAK</sequence>
<accession>A0ACA9LN78</accession>
<dbReference type="Proteomes" id="UP000789920">
    <property type="component" value="Unassembled WGS sequence"/>
</dbReference>
<protein>
    <submittedName>
        <fullName evidence="1">25428_t:CDS:1</fullName>
    </submittedName>
</protein>
<comment type="caution">
    <text evidence="1">The sequence shown here is derived from an EMBL/GenBank/DDBJ whole genome shotgun (WGS) entry which is preliminary data.</text>
</comment>
<evidence type="ECO:0000313" key="1">
    <source>
        <dbReference type="EMBL" id="CAG8539219.1"/>
    </source>
</evidence>
<gene>
    <name evidence="1" type="ORF">RPERSI_LOCUS3478</name>
</gene>
<keyword evidence="2" id="KW-1185">Reference proteome</keyword>
<proteinExistence type="predicted"/>